<dbReference type="AlphaFoldDB" id="A0A1E3PXE7"/>
<name>A0A1E3PXE7_LIPST</name>
<reference evidence="1 2" key="1">
    <citation type="journal article" date="2016" name="Proc. Natl. Acad. Sci. U.S.A.">
        <title>Comparative genomics of biotechnologically important yeasts.</title>
        <authorList>
            <person name="Riley R."/>
            <person name="Haridas S."/>
            <person name="Wolfe K.H."/>
            <person name="Lopes M.R."/>
            <person name="Hittinger C.T."/>
            <person name="Goeker M."/>
            <person name="Salamov A.A."/>
            <person name="Wisecaver J.H."/>
            <person name="Long T.M."/>
            <person name="Calvey C.H."/>
            <person name="Aerts A.L."/>
            <person name="Barry K.W."/>
            <person name="Choi C."/>
            <person name="Clum A."/>
            <person name="Coughlan A.Y."/>
            <person name="Deshpande S."/>
            <person name="Douglass A.P."/>
            <person name="Hanson S.J."/>
            <person name="Klenk H.-P."/>
            <person name="LaButti K.M."/>
            <person name="Lapidus A."/>
            <person name="Lindquist E.A."/>
            <person name="Lipzen A.M."/>
            <person name="Meier-Kolthoff J.P."/>
            <person name="Ohm R.A."/>
            <person name="Otillar R.P."/>
            <person name="Pangilinan J.L."/>
            <person name="Peng Y."/>
            <person name="Rokas A."/>
            <person name="Rosa C.A."/>
            <person name="Scheuner C."/>
            <person name="Sibirny A.A."/>
            <person name="Slot J.C."/>
            <person name="Stielow J.B."/>
            <person name="Sun H."/>
            <person name="Kurtzman C.P."/>
            <person name="Blackwell M."/>
            <person name="Grigoriev I.V."/>
            <person name="Jeffries T.W."/>
        </authorList>
    </citation>
    <scope>NUCLEOTIDE SEQUENCE [LARGE SCALE GENOMIC DNA]</scope>
    <source>
        <strain evidence="1 2">NRRL Y-11557</strain>
    </source>
</reference>
<dbReference type="Proteomes" id="UP000094385">
    <property type="component" value="Unassembled WGS sequence"/>
</dbReference>
<proteinExistence type="predicted"/>
<organism evidence="1 2">
    <name type="scientific">Lipomyces starkeyi NRRL Y-11557</name>
    <dbReference type="NCBI Taxonomy" id="675824"/>
    <lineage>
        <taxon>Eukaryota</taxon>
        <taxon>Fungi</taxon>
        <taxon>Dikarya</taxon>
        <taxon>Ascomycota</taxon>
        <taxon>Saccharomycotina</taxon>
        <taxon>Lipomycetes</taxon>
        <taxon>Lipomycetales</taxon>
        <taxon>Lipomycetaceae</taxon>
        <taxon>Lipomyces</taxon>
    </lineage>
</organism>
<accession>A0A1E3PXE7</accession>
<keyword evidence="2" id="KW-1185">Reference proteome</keyword>
<dbReference type="EMBL" id="KV454301">
    <property type="protein sequence ID" value="ODQ69990.1"/>
    <property type="molecule type" value="Genomic_DNA"/>
</dbReference>
<gene>
    <name evidence="1" type="ORF">LIPSTDRAFT_172781</name>
</gene>
<sequence length="123" mass="13968">MSSSRFPLGFLSVSSPMSFSRLPLGCRRFFLFLVPLPLFFRRYHFLTVACSCCSRSDINRGVCPTDRLAVKEWKKASNRLWSLPEFSSTMSTPICPASQLSSLNSICRVRQPRSPFNHKIIGC</sequence>
<evidence type="ECO:0000313" key="2">
    <source>
        <dbReference type="Proteomes" id="UP000094385"/>
    </source>
</evidence>
<protein>
    <submittedName>
        <fullName evidence="1">Uncharacterized protein</fullName>
    </submittedName>
</protein>
<evidence type="ECO:0000313" key="1">
    <source>
        <dbReference type="EMBL" id="ODQ69990.1"/>
    </source>
</evidence>